<dbReference type="Proteomes" id="UP000315353">
    <property type="component" value="Unassembled WGS sequence"/>
</dbReference>
<comment type="caution">
    <text evidence="1">The sequence shown here is derived from an EMBL/GenBank/DDBJ whole genome shotgun (WGS) entry which is preliminary data.</text>
</comment>
<accession>A0AB73BAX8</accession>
<evidence type="ECO:0000313" key="2">
    <source>
        <dbReference type="Proteomes" id="UP000315353"/>
    </source>
</evidence>
<protein>
    <recommendedName>
        <fullName evidence="3">Lysoplasmalogenase</fullName>
    </recommendedName>
</protein>
<dbReference type="EMBL" id="BJNB01000063">
    <property type="protein sequence ID" value="GEB98886.1"/>
    <property type="molecule type" value="Genomic_DNA"/>
</dbReference>
<dbReference type="RefSeq" id="WP_075729007.1">
    <property type="nucleotide sequence ID" value="NZ_BJNB01000063.1"/>
</dbReference>
<evidence type="ECO:0008006" key="3">
    <source>
        <dbReference type="Google" id="ProtNLM"/>
    </source>
</evidence>
<name>A0AB73BAX8_CORFL</name>
<proteinExistence type="predicted"/>
<dbReference type="AlphaFoldDB" id="A0AB73BAX8"/>
<sequence>MTMSVFEFRARTREGASALVQAVKRSPELLSPHAQVAPLGVAVLAAAGAQVAKLRQPSRPSRAAIAAVAGSYAIYSVLLWRRGARNDARGWALRGGVWAAGSALAAARAKVESREAAADKAAVMIGGAATAVTSALAGDKKLRTRTSAGASHGANLLLASESLTYLRTLLEATPQAKAVAYAALGAQVLGQFLLVDALFHTPRR</sequence>
<reference evidence="1 2" key="1">
    <citation type="submission" date="2019-06" db="EMBL/GenBank/DDBJ databases">
        <title>Whole genome shotgun sequence of Corynebacterium flavescens NBRC 14136.</title>
        <authorList>
            <person name="Hosoyama A."/>
            <person name="Uohara A."/>
            <person name="Ohji S."/>
            <person name="Ichikawa N."/>
        </authorList>
    </citation>
    <scope>NUCLEOTIDE SEQUENCE [LARGE SCALE GENOMIC DNA]</scope>
    <source>
        <strain evidence="1 2">NBRC 14136</strain>
    </source>
</reference>
<gene>
    <name evidence="1" type="ORF">CFL01nite_23810</name>
</gene>
<evidence type="ECO:0000313" key="1">
    <source>
        <dbReference type="EMBL" id="GEB98886.1"/>
    </source>
</evidence>
<organism evidence="1 2">
    <name type="scientific">Corynebacterium flavescens</name>
    <dbReference type="NCBI Taxonomy" id="28028"/>
    <lineage>
        <taxon>Bacteria</taxon>
        <taxon>Bacillati</taxon>
        <taxon>Actinomycetota</taxon>
        <taxon>Actinomycetes</taxon>
        <taxon>Mycobacteriales</taxon>
        <taxon>Corynebacteriaceae</taxon>
        <taxon>Corynebacterium</taxon>
    </lineage>
</organism>